<dbReference type="Proteomes" id="UP000738359">
    <property type="component" value="Unassembled WGS sequence"/>
</dbReference>
<proteinExistence type="predicted"/>
<dbReference type="PANTHER" id="PTHR44843:SF14">
    <property type="entry name" value="METHYLTRANSFERASE TYPE 11 DOMAIN-CONTAINING PROTEIN"/>
    <property type="match status" value="1"/>
</dbReference>
<comment type="caution">
    <text evidence="3">The sequence shown here is derived from an EMBL/GenBank/DDBJ whole genome shotgun (WGS) entry which is preliminary data.</text>
</comment>
<dbReference type="Pfam" id="PF05050">
    <property type="entry name" value="Methyltransf_21"/>
    <property type="match status" value="1"/>
</dbReference>
<name>A0A9P6LZ85_MORAP</name>
<organism evidence="3 4">
    <name type="scientific">Mortierella alpina</name>
    <name type="common">Oleaginous fungus</name>
    <name type="synonym">Mortierella renispora</name>
    <dbReference type="NCBI Taxonomy" id="64518"/>
    <lineage>
        <taxon>Eukaryota</taxon>
        <taxon>Fungi</taxon>
        <taxon>Fungi incertae sedis</taxon>
        <taxon>Mucoromycota</taxon>
        <taxon>Mortierellomycotina</taxon>
        <taxon>Mortierellomycetes</taxon>
        <taxon>Mortierellales</taxon>
        <taxon>Mortierellaceae</taxon>
        <taxon>Mortierella</taxon>
    </lineage>
</organism>
<feature type="domain" description="Methyltransferase FkbM" evidence="2">
    <location>
        <begin position="85"/>
        <end position="224"/>
    </location>
</feature>
<evidence type="ECO:0000313" key="4">
    <source>
        <dbReference type="Proteomes" id="UP000738359"/>
    </source>
</evidence>
<protein>
    <recommendedName>
        <fullName evidence="2">Methyltransferase FkbM domain-containing protein</fullName>
    </recommendedName>
</protein>
<keyword evidence="1" id="KW-0732">Signal</keyword>
<dbReference type="PANTHER" id="PTHR44843">
    <property type="entry name" value="METHYLTRANSFERASE"/>
    <property type="match status" value="1"/>
</dbReference>
<feature type="signal peptide" evidence="1">
    <location>
        <begin position="1"/>
        <end position="24"/>
    </location>
</feature>
<dbReference type="OrthoDB" id="10006218at2759"/>
<evidence type="ECO:0000313" key="3">
    <source>
        <dbReference type="EMBL" id="KAF9953377.1"/>
    </source>
</evidence>
<dbReference type="InterPro" id="IPR006342">
    <property type="entry name" value="FkbM_mtfrase"/>
</dbReference>
<dbReference type="InterPro" id="IPR029063">
    <property type="entry name" value="SAM-dependent_MTases_sf"/>
</dbReference>
<evidence type="ECO:0000256" key="1">
    <source>
        <dbReference type="SAM" id="SignalP"/>
    </source>
</evidence>
<dbReference type="AlphaFoldDB" id="A0A9P6LZ85"/>
<dbReference type="Gene3D" id="3.40.50.150">
    <property type="entry name" value="Vaccinia Virus protein VP39"/>
    <property type="match status" value="1"/>
</dbReference>
<dbReference type="SUPFAM" id="SSF53335">
    <property type="entry name" value="S-adenosyl-L-methionine-dependent methyltransferases"/>
    <property type="match status" value="1"/>
</dbReference>
<gene>
    <name evidence="3" type="ORF">BGZ70_000265</name>
</gene>
<reference evidence="3" key="1">
    <citation type="journal article" date="2020" name="Fungal Divers.">
        <title>Resolving the Mortierellaceae phylogeny through synthesis of multi-gene phylogenetics and phylogenomics.</title>
        <authorList>
            <person name="Vandepol N."/>
            <person name="Liber J."/>
            <person name="Desiro A."/>
            <person name="Na H."/>
            <person name="Kennedy M."/>
            <person name="Barry K."/>
            <person name="Grigoriev I.V."/>
            <person name="Miller A.N."/>
            <person name="O'Donnell K."/>
            <person name="Stajich J.E."/>
            <person name="Bonito G."/>
        </authorList>
    </citation>
    <scope>NUCLEOTIDE SEQUENCE</scope>
    <source>
        <strain evidence="3">CK1249</strain>
    </source>
</reference>
<feature type="chain" id="PRO_5040242942" description="Methyltransferase FkbM domain-containing protein" evidence="1">
    <location>
        <begin position="25"/>
        <end position="261"/>
    </location>
</feature>
<sequence length="261" mass="28764">MSSFNRHAIVAVAFTVSVLLLLVAHRGVSPPSHELAASSSSQQSPGKRRYIFVDLGANRADSLEVFLKNPNAKFAYDFPRPSWATHEEAEIFLFEANPVFNGHLVKAKEACDERGIKVTIFPSTVVDVKDTIRTFFMDTVNDEHDYWGSSIYATHPDAVRSGAKGTDLTGINIATWLLRNTLPRDFVVVKMDIEGAEYEVIPHMADMGAWVVIDHLLVEWHGPKVGGGTLEEIQLRGDRAAAAKDKLIKEGVQMPAYDSGA</sequence>
<keyword evidence="4" id="KW-1185">Reference proteome</keyword>
<dbReference type="EMBL" id="JAAAHY010001046">
    <property type="protein sequence ID" value="KAF9953377.1"/>
    <property type="molecule type" value="Genomic_DNA"/>
</dbReference>
<evidence type="ECO:0000259" key="2">
    <source>
        <dbReference type="Pfam" id="PF05050"/>
    </source>
</evidence>
<accession>A0A9P6LZ85</accession>